<feature type="binding site" evidence="6">
    <location>
        <begin position="85"/>
        <end position="92"/>
    </location>
    <ligand>
        <name>ATP</name>
        <dbReference type="ChEBI" id="CHEBI:30616"/>
    </ligand>
</feature>
<feature type="region of interest" description="Disordered" evidence="8">
    <location>
        <begin position="152"/>
        <end position="176"/>
    </location>
</feature>
<evidence type="ECO:0000256" key="2">
    <source>
        <dbReference type="ARBA" id="ARBA00022490"/>
    </source>
</evidence>
<feature type="compositionally biased region" description="Basic and acidic residues" evidence="8">
    <location>
        <begin position="845"/>
        <end position="855"/>
    </location>
</feature>
<proteinExistence type="inferred from homology"/>
<dbReference type="Proteomes" id="UP000078561">
    <property type="component" value="Unassembled WGS sequence"/>
</dbReference>
<gene>
    <name evidence="10" type="primary">ABSGL_14264.1 scaffold 14385</name>
</gene>
<dbReference type="PRINTS" id="PR00380">
    <property type="entry name" value="KINESINHEAVY"/>
</dbReference>
<keyword evidence="3 6" id="KW-0547">Nucleotide-binding</keyword>
<dbReference type="GO" id="GO:0008017">
    <property type="term" value="F:microtubule binding"/>
    <property type="evidence" value="ECO:0007669"/>
    <property type="project" value="InterPro"/>
</dbReference>
<dbReference type="GO" id="GO:0007018">
    <property type="term" value="P:microtubule-based movement"/>
    <property type="evidence" value="ECO:0007669"/>
    <property type="project" value="InterPro"/>
</dbReference>
<feature type="coiled-coil region" evidence="7">
    <location>
        <begin position="379"/>
        <end position="406"/>
    </location>
</feature>
<keyword evidence="11" id="KW-1185">Reference proteome</keyword>
<dbReference type="EMBL" id="LT554895">
    <property type="protein sequence ID" value="SAM08601.1"/>
    <property type="molecule type" value="Genomic_DNA"/>
</dbReference>
<evidence type="ECO:0000256" key="8">
    <source>
        <dbReference type="SAM" id="MobiDB-lite"/>
    </source>
</evidence>
<dbReference type="InParanoid" id="A0A163MTU4"/>
<dbReference type="Pfam" id="PF00225">
    <property type="entry name" value="Kinesin"/>
    <property type="match status" value="1"/>
</dbReference>
<keyword evidence="6" id="KW-0505">Motor protein</keyword>
<dbReference type="InterPro" id="IPR027640">
    <property type="entry name" value="Kinesin-like_fam"/>
</dbReference>
<evidence type="ECO:0000256" key="5">
    <source>
        <dbReference type="ARBA" id="ARBA00023054"/>
    </source>
</evidence>
<dbReference type="GO" id="GO:0005737">
    <property type="term" value="C:cytoplasm"/>
    <property type="evidence" value="ECO:0007669"/>
    <property type="project" value="UniProtKB-SubCell"/>
</dbReference>
<comment type="similarity">
    <text evidence="6">Belongs to the TRAFAC class myosin-kinesin ATPase superfamily. Kinesin family.</text>
</comment>
<dbReference type="SUPFAM" id="SSF52540">
    <property type="entry name" value="P-loop containing nucleoside triphosphate hydrolases"/>
    <property type="match status" value="1"/>
</dbReference>
<dbReference type="GO" id="GO:0007052">
    <property type="term" value="P:mitotic spindle organization"/>
    <property type="evidence" value="ECO:0007669"/>
    <property type="project" value="TreeGrafter"/>
</dbReference>
<dbReference type="SMART" id="SM00129">
    <property type="entry name" value="KISc"/>
    <property type="match status" value="1"/>
</dbReference>
<keyword evidence="4 6" id="KW-0067">ATP-binding</keyword>
<dbReference type="GO" id="GO:0005875">
    <property type="term" value="C:microtubule associated complex"/>
    <property type="evidence" value="ECO:0007669"/>
    <property type="project" value="TreeGrafter"/>
</dbReference>
<dbReference type="Gene3D" id="3.40.850.10">
    <property type="entry name" value="Kinesin motor domain"/>
    <property type="match status" value="1"/>
</dbReference>
<feature type="compositionally biased region" description="Low complexity" evidence="8">
    <location>
        <begin position="153"/>
        <end position="168"/>
    </location>
</feature>
<evidence type="ECO:0000256" key="6">
    <source>
        <dbReference type="PROSITE-ProRule" id="PRU00283"/>
    </source>
</evidence>
<feature type="region of interest" description="Disordered" evidence="8">
    <location>
        <begin position="827"/>
        <end position="855"/>
    </location>
</feature>
<sequence length="1082" mass="122542">METTAVRVALRIRPLSEKEQSLTGTSDCINYVKDEPQIFLGNDRAFTFDHVFSPNDKQHHVFTTSVISLLDRFLDGNNATVLAYGQTGSGKTYSMGTGLESFPDSESQGIIQRFTNELFERLEHKKNDTTFQIYVSYLELYNEDIVDLLCPGSSSTSSSTTTTTATTSTKKDETKQPAIREDIHGQIYWTGVREMPVSNKHELLEYVRKGSLSRSTGSTGMNTSSSRSHAILSVTLKQQISEQCTMDDQQQSLKRLVSKFHFVDLAGSERLKRTNALGDRQKEGISINTGLLALGNVISALGDESRKSSHVPYRDSKLTRLLQDSLGGNSHTLMLACVSPCASDYMETLNTLKYANRARNIQNRVEINVDYETGGPEEVTYLKNQLIKMKTQLSNLRQQQQQQQQHHHQLQHFGGMNGDYHSMEAELIRAKMYATSMAKDVAKLQAERDLLRHSTSHDPMETQPQTMEYLQHIQDLKFELAEANNRLVHIECQQQYQNQHLHQHPQHKPSVSVALPGRFGSNSPTHRRSKPTLSACGTPLDRSTRTGSVSTGGRRTIKQRKHSIPVGQRMKSTRKHTSFMTAPNSPPDLDELWRFLDSDSNDSMLTEIRDDNHSVKSHEMTSDAKQHADKKLNENNDKLVSAYTPTVDSMIRPVSAKLDISTTLQPSSSPSMLPDSPVSTNTMCHDSILHDDNDDDIQMLAIPVWTDEPKAQSMTDSTKRESLSWTDSLLDDSDNSIATSRLSSTYWNTSHNGKKSVGRRRSKDMLKMLHQVQADLLVKKELVGQLEKSEGEYTQMRMNYEDQLKSLQNHLVDMRYQRDSAIGGIDIDDMMDSSSTSQHHYHHNNNNDDHPDTNIKEINKVSPLVIDTDSRHHHGTKPKVESARQRRLKAILSPQTPPSPQTSPPSNGPRKSTDTIPRQVKEIRLQYEGKIKRLSSENQEWKRKYTLATNSMTSARTKAEQVVTKLRSTIDQMKMEKKQLQRSAKQDNDRLRDQLALAEQEIQQLKRKEGIYLEARRKWDDTNEQQQALLKKRNDHALQVNQQMRQLNVVLRKAASEGTLLNEATLERLLAASASLPPPTLL</sequence>
<dbReference type="AlphaFoldDB" id="A0A163MTU4"/>
<dbReference type="GO" id="GO:0003777">
    <property type="term" value="F:microtubule motor activity"/>
    <property type="evidence" value="ECO:0007669"/>
    <property type="project" value="InterPro"/>
</dbReference>
<comment type="subcellular location">
    <subcellularLocation>
        <location evidence="1">Cytoplasm</location>
    </subcellularLocation>
</comment>
<feature type="coiled-coil region" evidence="7">
    <location>
        <begin position="924"/>
        <end position="1008"/>
    </location>
</feature>
<dbReference type="GO" id="GO:0005524">
    <property type="term" value="F:ATP binding"/>
    <property type="evidence" value="ECO:0007669"/>
    <property type="project" value="UniProtKB-UniRule"/>
</dbReference>
<dbReference type="InterPro" id="IPR036961">
    <property type="entry name" value="Kinesin_motor_dom_sf"/>
</dbReference>
<dbReference type="PANTHER" id="PTHR47969:SF15">
    <property type="entry name" value="CHROMOSOME-ASSOCIATED KINESIN KIF4A-RELATED"/>
    <property type="match status" value="1"/>
</dbReference>
<dbReference type="PANTHER" id="PTHR47969">
    <property type="entry name" value="CHROMOSOME-ASSOCIATED KINESIN KIF4A-RELATED"/>
    <property type="match status" value="1"/>
</dbReference>
<evidence type="ECO:0000259" key="9">
    <source>
        <dbReference type="PROSITE" id="PS50067"/>
    </source>
</evidence>
<keyword evidence="2" id="KW-0963">Cytoplasm</keyword>
<evidence type="ECO:0000256" key="4">
    <source>
        <dbReference type="ARBA" id="ARBA00022840"/>
    </source>
</evidence>
<evidence type="ECO:0000313" key="10">
    <source>
        <dbReference type="EMBL" id="SAM08601.1"/>
    </source>
</evidence>
<dbReference type="OMA" id="SHANTER"/>
<feature type="region of interest" description="Disordered" evidence="8">
    <location>
        <begin position="500"/>
        <end position="585"/>
    </location>
</feature>
<organism evidence="10">
    <name type="scientific">Absidia glauca</name>
    <name type="common">Pin mould</name>
    <dbReference type="NCBI Taxonomy" id="4829"/>
    <lineage>
        <taxon>Eukaryota</taxon>
        <taxon>Fungi</taxon>
        <taxon>Fungi incertae sedis</taxon>
        <taxon>Mucoromycota</taxon>
        <taxon>Mucoromycotina</taxon>
        <taxon>Mucoromycetes</taxon>
        <taxon>Mucorales</taxon>
        <taxon>Cunninghamellaceae</taxon>
        <taxon>Absidia</taxon>
    </lineage>
</organism>
<accession>A0A163MTU4</accession>
<dbReference type="GO" id="GO:0051231">
    <property type="term" value="P:spindle elongation"/>
    <property type="evidence" value="ECO:0007669"/>
    <property type="project" value="TreeGrafter"/>
</dbReference>
<dbReference type="STRING" id="4829.A0A163MTU4"/>
<feature type="domain" description="Kinesin motor" evidence="9">
    <location>
        <begin position="5"/>
        <end position="361"/>
    </location>
</feature>
<reference evidence="10" key="1">
    <citation type="submission" date="2016-04" db="EMBL/GenBank/DDBJ databases">
        <authorList>
            <person name="Evans L.H."/>
            <person name="Alamgir A."/>
            <person name="Owens N."/>
            <person name="Weber N.D."/>
            <person name="Virtaneva K."/>
            <person name="Barbian K."/>
            <person name="Babar A."/>
            <person name="Rosenke K."/>
        </authorList>
    </citation>
    <scope>NUCLEOTIDE SEQUENCE [LARGE SCALE GENOMIC DNA]</scope>
    <source>
        <strain evidence="10">CBS 101.48</strain>
    </source>
</reference>
<dbReference type="OrthoDB" id="3176171at2759"/>
<dbReference type="InterPro" id="IPR019821">
    <property type="entry name" value="Kinesin_motor_CS"/>
</dbReference>
<dbReference type="CDD" id="cd01372">
    <property type="entry name" value="KISc_KIF4"/>
    <property type="match status" value="1"/>
</dbReference>
<feature type="region of interest" description="Disordered" evidence="8">
    <location>
        <begin position="891"/>
        <end position="918"/>
    </location>
</feature>
<dbReference type="InterPro" id="IPR001752">
    <property type="entry name" value="Kinesin_motor_dom"/>
</dbReference>
<evidence type="ECO:0000313" key="11">
    <source>
        <dbReference type="Proteomes" id="UP000078561"/>
    </source>
</evidence>
<dbReference type="Pfam" id="PF25764">
    <property type="entry name" value="KIF21A_4th"/>
    <property type="match status" value="1"/>
</dbReference>
<dbReference type="PROSITE" id="PS00411">
    <property type="entry name" value="KINESIN_MOTOR_1"/>
    <property type="match status" value="1"/>
</dbReference>
<dbReference type="PROSITE" id="PS50067">
    <property type="entry name" value="KINESIN_MOTOR_2"/>
    <property type="match status" value="1"/>
</dbReference>
<name>A0A163MTU4_ABSGL</name>
<evidence type="ECO:0000256" key="7">
    <source>
        <dbReference type="SAM" id="Coils"/>
    </source>
</evidence>
<dbReference type="InterPro" id="IPR027417">
    <property type="entry name" value="P-loop_NTPase"/>
</dbReference>
<protein>
    <recommendedName>
        <fullName evidence="9">Kinesin motor domain-containing protein</fullName>
    </recommendedName>
</protein>
<feature type="compositionally biased region" description="Pro residues" evidence="8">
    <location>
        <begin position="895"/>
        <end position="907"/>
    </location>
</feature>
<evidence type="ECO:0000256" key="1">
    <source>
        <dbReference type="ARBA" id="ARBA00004496"/>
    </source>
</evidence>
<keyword evidence="5 7" id="KW-0175">Coiled coil</keyword>
<evidence type="ECO:0000256" key="3">
    <source>
        <dbReference type="ARBA" id="ARBA00022741"/>
    </source>
</evidence>